<name>I7LY41_TETTS</name>
<keyword evidence="3" id="KW-1185">Reference proteome</keyword>
<protein>
    <recommendedName>
        <fullName evidence="4">P-loop containing nucleoside triphosphate hydrolase</fullName>
    </recommendedName>
</protein>
<dbReference type="RefSeq" id="XP_001027899.2">
    <property type="nucleotide sequence ID" value="XM_001027899.3"/>
</dbReference>
<feature type="region of interest" description="Disordered" evidence="1">
    <location>
        <begin position="1"/>
        <end position="21"/>
    </location>
</feature>
<evidence type="ECO:0000256" key="1">
    <source>
        <dbReference type="SAM" id="MobiDB-lite"/>
    </source>
</evidence>
<dbReference type="AlphaFoldDB" id="I7LY41"/>
<gene>
    <name evidence="2" type="ORF">TTHERM_00497100</name>
</gene>
<dbReference type="EMBL" id="GG662212">
    <property type="protein sequence ID" value="EAS07657.2"/>
    <property type="molecule type" value="Genomic_DNA"/>
</dbReference>
<evidence type="ECO:0000313" key="3">
    <source>
        <dbReference type="Proteomes" id="UP000009168"/>
    </source>
</evidence>
<feature type="compositionally biased region" description="Polar residues" evidence="1">
    <location>
        <begin position="7"/>
        <end position="18"/>
    </location>
</feature>
<reference evidence="3" key="1">
    <citation type="journal article" date="2006" name="PLoS Biol.">
        <title>Macronuclear genome sequence of the ciliate Tetrahymena thermophila, a model eukaryote.</title>
        <authorList>
            <person name="Eisen J.A."/>
            <person name="Coyne R.S."/>
            <person name="Wu M."/>
            <person name="Wu D."/>
            <person name="Thiagarajan M."/>
            <person name="Wortman J.R."/>
            <person name="Badger J.H."/>
            <person name="Ren Q."/>
            <person name="Amedeo P."/>
            <person name="Jones K.M."/>
            <person name="Tallon L.J."/>
            <person name="Delcher A.L."/>
            <person name="Salzberg S.L."/>
            <person name="Silva J.C."/>
            <person name="Haas B.J."/>
            <person name="Majoros W.H."/>
            <person name="Farzad M."/>
            <person name="Carlton J.M."/>
            <person name="Smith R.K. Jr."/>
            <person name="Garg J."/>
            <person name="Pearlman R.E."/>
            <person name="Karrer K.M."/>
            <person name="Sun L."/>
            <person name="Manning G."/>
            <person name="Elde N.C."/>
            <person name="Turkewitz A.P."/>
            <person name="Asai D.J."/>
            <person name="Wilkes D.E."/>
            <person name="Wang Y."/>
            <person name="Cai H."/>
            <person name="Collins K."/>
            <person name="Stewart B.A."/>
            <person name="Lee S.R."/>
            <person name="Wilamowska K."/>
            <person name="Weinberg Z."/>
            <person name="Ruzzo W.L."/>
            <person name="Wloga D."/>
            <person name="Gaertig J."/>
            <person name="Frankel J."/>
            <person name="Tsao C.-C."/>
            <person name="Gorovsky M.A."/>
            <person name="Keeling P.J."/>
            <person name="Waller R.F."/>
            <person name="Patron N.J."/>
            <person name="Cherry J.M."/>
            <person name="Stover N.A."/>
            <person name="Krieger C.J."/>
            <person name="del Toro C."/>
            <person name="Ryder H.F."/>
            <person name="Williamson S.C."/>
            <person name="Barbeau R.A."/>
            <person name="Hamilton E.P."/>
            <person name="Orias E."/>
        </authorList>
    </citation>
    <scope>NUCLEOTIDE SEQUENCE [LARGE SCALE GENOMIC DNA]</scope>
    <source>
        <strain evidence="3">SB210</strain>
    </source>
</reference>
<feature type="region of interest" description="Disordered" evidence="1">
    <location>
        <begin position="179"/>
        <end position="208"/>
    </location>
</feature>
<dbReference type="KEGG" id="tet:TTHERM_00497100"/>
<organism evidence="2 3">
    <name type="scientific">Tetrahymena thermophila (strain SB210)</name>
    <dbReference type="NCBI Taxonomy" id="312017"/>
    <lineage>
        <taxon>Eukaryota</taxon>
        <taxon>Sar</taxon>
        <taxon>Alveolata</taxon>
        <taxon>Ciliophora</taxon>
        <taxon>Intramacronucleata</taxon>
        <taxon>Oligohymenophorea</taxon>
        <taxon>Hymenostomatida</taxon>
        <taxon>Tetrahymenina</taxon>
        <taxon>Tetrahymenidae</taxon>
        <taxon>Tetrahymena</taxon>
    </lineage>
</organism>
<dbReference type="InParanoid" id="I7LY41"/>
<sequence length="208" mass="24413">MGCPSSKPYSNTPQGQVQKKNKADQLYIQIVGLKNPGKQYLQSLISQPDKSFIDSSGSSQSEFRNKTYSQCFNRKINFQEYEQIELVRLEQNKESKTYVVFVIDNGDVDCMKHLQEQIEQAKANDIKFKIIVMNCKDQNDLNQTKMQELEQTDLTLYYDNYEEDKQKIKKFFTEIDGGEQYEEDNQSRTDINIQNQKNKQQANKQKMK</sequence>
<proteinExistence type="predicted"/>
<evidence type="ECO:0008006" key="4">
    <source>
        <dbReference type="Google" id="ProtNLM"/>
    </source>
</evidence>
<dbReference type="GeneID" id="7845544"/>
<feature type="compositionally biased region" description="Low complexity" evidence="1">
    <location>
        <begin position="192"/>
        <end position="208"/>
    </location>
</feature>
<dbReference type="HOGENOM" id="CLU_1323232_0_0_1"/>
<accession>I7LY41</accession>
<evidence type="ECO:0000313" key="2">
    <source>
        <dbReference type="EMBL" id="EAS07657.2"/>
    </source>
</evidence>
<dbReference type="Proteomes" id="UP000009168">
    <property type="component" value="Unassembled WGS sequence"/>
</dbReference>